<dbReference type="Proteomes" id="UP000658258">
    <property type="component" value="Unassembled WGS sequence"/>
</dbReference>
<name>A0ABQ3I5Z9_9BACT</name>
<dbReference type="InterPro" id="IPR050249">
    <property type="entry name" value="Pseudomonas-type_ThrB"/>
</dbReference>
<protein>
    <recommendedName>
        <fullName evidence="1">Aminoglycoside phosphotransferase domain-containing protein</fullName>
    </recommendedName>
</protein>
<dbReference type="Pfam" id="PF01636">
    <property type="entry name" value="APH"/>
    <property type="match status" value="1"/>
</dbReference>
<proteinExistence type="predicted"/>
<dbReference type="Gene3D" id="3.90.1200.10">
    <property type="match status" value="1"/>
</dbReference>
<dbReference type="RefSeq" id="WP_229838486.1">
    <property type="nucleotide sequence ID" value="NZ_BNAG01000001.1"/>
</dbReference>
<evidence type="ECO:0000313" key="3">
    <source>
        <dbReference type="Proteomes" id="UP000658258"/>
    </source>
</evidence>
<dbReference type="SUPFAM" id="SSF56112">
    <property type="entry name" value="Protein kinase-like (PK-like)"/>
    <property type="match status" value="1"/>
</dbReference>
<evidence type="ECO:0000259" key="1">
    <source>
        <dbReference type="Pfam" id="PF01636"/>
    </source>
</evidence>
<evidence type="ECO:0000313" key="2">
    <source>
        <dbReference type="EMBL" id="GHE53030.1"/>
    </source>
</evidence>
<dbReference type="PANTHER" id="PTHR21064">
    <property type="entry name" value="AMINOGLYCOSIDE PHOSPHOTRANSFERASE DOMAIN-CONTAINING PROTEIN-RELATED"/>
    <property type="match status" value="1"/>
</dbReference>
<reference evidence="3" key="1">
    <citation type="journal article" date="2019" name="Int. J. Syst. Evol. Microbiol.">
        <title>The Global Catalogue of Microorganisms (GCM) 10K type strain sequencing project: providing services to taxonomists for standard genome sequencing and annotation.</title>
        <authorList>
            <consortium name="The Broad Institute Genomics Platform"/>
            <consortium name="The Broad Institute Genome Sequencing Center for Infectious Disease"/>
            <person name="Wu L."/>
            <person name="Ma J."/>
        </authorList>
    </citation>
    <scope>NUCLEOTIDE SEQUENCE [LARGE SCALE GENOMIC DNA]</scope>
    <source>
        <strain evidence="3">CGMCC 1.15111</strain>
    </source>
</reference>
<comment type="caution">
    <text evidence="2">The sequence shown here is derived from an EMBL/GenBank/DDBJ whole genome shotgun (WGS) entry which is preliminary data.</text>
</comment>
<sequence>MMENALKGLQYFALQGAVDSIAPFGLGHINDSFLVQAEGKSYLLQRLNTSVFKTPQVIEGNLRALLAHAPELFAKHLRGTGGNYHEFDGEHWWRLQEFVPNSYSPNELQPNELREVSTGFGCFTAQFGSQPLEKYTESIPHFHDLHLRLRQLQAALEANAAGRLESVLAEVGQVQQFNWIAARFDKLVDEGLPLRICHNDAKAGNCLLSKPDSRFLKVVDLDTVGPGYALFDLGDMLRSMLFNVPENRENLESLSFSKERFHAIVNPFVEACSGVLKPIEIESLPFGGLYMTYIMAVRFLTDYLNGDIYYKVSHEKENLSRARNQLTILELMASSMA</sequence>
<gene>
    <name evidence="2" type="ORF">GCM10011340_04250</name>
</gene>
<organism evidence="2 3">
    <name type="scientific">Roseivirga thermotolerans</name>
    <dbReference type="NCBI Taxonomy" id="1758176"/>
    <lineage>
        <taxon>Bacteria</taxon>
        <taxon>Pseudomonadati</taxon>
        <taxon>Bacteroidota</taxon>
        <taxon>Cytophagia</taxon>
        <taxon>Cytophagales</taxon>
        <taxon>Roseivirgaceae</taxon>
        <taxon>Roseivirga</taxon>
    </lineage>
</organism>
<keyword evidence="3" id="KW-1185">Reference proteome</keyword>
<accession>A0ABQ3I5Z9</accession>
<feature type="domain" description="Aminoglycoside phosphotransferase" evidence="1">
    <location>
        <begin position="21"/>
        <end position="239"/>
    </location>
</feature>
<dbReference type="EMBL" id="BNAG01000001">
    <property type="protein sequence ID" value="GHE53030.1"/>
    <property type="molecule type" value="Genomic_DNA"/>
</dbReference>
<dbReference type="PANTHER" id="PTHR21064:SF5">
    <property type="entry name" value="SLR1880 PROTEIN"/>
    <property type="match status" value="1"/>
</dbReference>
<dbReference type="InterPro" id="IPR002575">
    <property type="entry name" value="Aminoglycoside_PTrfase"/>
</dbReference>
<dbReference type="InterPro" id="IPR011009">
    <property type="entry name" value="Kinase-like_dom_sf"/>
</dbReference>